<sequence length="254" mass="27478">MDPSAVGRPGPLCTENSFLHASSPVSFSLQNMEESRARLLHSITPSAAWLASLESPKLQSQAWSDCLSKPSAVSLLDLRSPSWVPEQQTANLGAAGVIGPMCKVGLWKAGHVPIETSEDGDIAEEMVIPGGDSEQSRPTASLLTAETEKSPLYSTSSKLNPLWLENPFLKETASTFLTLRGLEESRARLLRPVVSSAAQWSLVKPSDAQFPLGPLETRGTTMSEDYRTQNEAVMPCCALEQLQTTVRTALGWQL</sequence>
<accession>A0ACB8EWP4</accession>
<evidence type="ECO:0000313" key="1">
    <source>
        <dbReference type="EMBL" id="KAH7997094.1"/>
    </source>
</evidence>
<gene>
    <name evidence="1" type="ORF">K3G42_013282</name>
</gene>
<organism evidence="1 2">
    <name type="scientific">Sphaerodactylus townsendi</name>
    <dbReference type="NCBI Taxonomy" id="933632"/>
    <lineage>
        <taxon>Eukaryota</taxon>
        <taxon>Metazoa</taxon>
        <taxon>Chordata</taxon>
        <taxon>Craniata</taxon>
        <taxon>Vertebrata</taxon>
        <taxon>Euteleostomi</taxon>
        <taxon>Lepidosauria</taxon>
        <taxon>Squamata</taxon>
        <taxon>Bifurcata</taxon>
        <taxon>Gekkota</taxon>
        <taxon>Sphaerodactylidae</taxon>
        <taxon>Sphaerodactylus</taxon>
    </lineage>
</organism>
<dbReference type="Proteomes" id="UP000827872">
    <property type="component" value="Linkage Group LG15"/>
</dbReference>
<dbReference type="EMBL" id="CM037628">
    <property type="protein sequence ID" value="KAH7997094.1"/>
    <property type="molecule type" value="Genomic_DNA"/>
</dbReference>
<proteinExistence type="predicted"/>
<name>A0ACB8EWP4_9SAUR</name>
<comment type="caution">
    <text evidence="1">The sequence shown here is derived from an EMBL/GenBank/DDBJ whole genome shotgun (WGS) entry which is preliminary data.</text>
</comment>
<protein>
    <submittedName>
        <fullName evidence="1">Uncharacterized protein</fullName>
    </submittedName>
</protein>
<keyword evidence="2" id="KW-1185">Reference proteome</keyword>
<evidence type="ECO:0000313" key="2">
    <source>
        <dbReference type="Proteomes" id="UP000827872"/>
    </source>
</evidence>
<reference evidence="1" key="1">
    <citation type="submission" date="2021-08" db="EMBL/GenBank/DDBJ databases">
        <title>The first chromosome-level gecko genome reveals the dynamic sex chromosomes of Neotropical dwarf geckos (Sphaerodactylidae: Sphaerodactylus).</title>
        <authorList>
            <person name="Pinto B.J."/>
            <person name="Keating S.E."/>
            <person name="Gamble T."/>
        </authorList>
    </citation>
    <scope>NUCLEOTIDE SEQUENCE</scope>
    <source>
        <strain evidence="1">TG3544</strain>
    </source>
</reference>